<dbReference type="EMBL" id="BAAAZE010000008">
    <property type="protein sequence ID" value="GAA4022860.1"/>
    <property type="molecule type" value="Genomic_DNA"/>
</dbReference>
<evidence type="ECO:0000313" key="9">
    <source>
        <dbReference type="Proteomes" id="UP001501353"/>
    </source>
</evidence>
<gene>
    <name evidence="5" type="primary">rplY</name>
    <name evidence="5" type="synonym">ctc</name>
    <name evidence="8" type="ORF">GCM10022212_20230</name>
</gene>
<comment type="similarity">
    <text evidence="5">Belongs to the bacterial ribosomal protein bL25 family. CTC subfamily.</text>
</comment>
<dbReference type="InterPro" id="IPR020057">
    <property type="entry name" value="Ribosomal_bL25_b-dom"/>
</dbReference>
<name>A0ABP7T935_9BURK</name>
<dbReference type="CDD" id="cd00495">
    <property type="entry name" value="Ribosomal_L25_TL5_CTC"/>
    <property type="match status" value="1"/>
</dbReference>
<keyword evidence="3 5" id="KW-0689">Ribosomal protein</keyword>
<dbReference type="HAMAP" id="MF_01336">
    <property type="entry name" value="Ribosomal_bL25"/>
    <property type="match status" value="1"/>
</dbReference>
<comment type="caution">
    <text evidence="8">The sequence shown here is derived from an EMBL/GenBank/DDBJ whole genome shotgun (WGS) entry which is preliminary data.</text>
</comment>
<dbReference type="Proteomes" id="UP001501353">
    <property type="component" value="Unassembled WGS sequence"/>
</dbReference>
<dbReference type="GO" id="GO:0005840">
    <property type="term" value="C:ribosome"/>
    <property type="evidence" value="ECO:0007669"/>
    <property type="project" value="UniProtKB-KW"/>
</dbReference>
<evidence type="ECO:0000259" key="6">
    <source>
        <dbReference type="Pfam" id="PF01386"/>
    </source>
</evidence>
<dbReference type="InterPro" id="IPR001021">
    <property type="entry name" value="Ribosomal_bL25_long"/>
</dbReference>
<dbReference type="SUPFAM" id="SSF50715">
    <property type="entry name" value="Ribosomal protein L25-like"/>
    <property type="match status" value="1"/>
</dbReference>
<organism evidence="8 9">
    <name type="scientific">Actimicrobium antarcticum</name>
    <dbReference type="NCBI Taxonomy" id="1051899"/>
    <lineage>
        <taxon>Bacteria</taxon>
        <taxon>Pseudomonadati</taxon>
        <taxon>Pseudomonadota</taxon>
        <taxon>Betaproteobacteria</taxon>
        <taxon>Burkholderiales</taxon>
        <taxon>Oxalobacteraceae</taxon>
        <taxon>Actimicrobium</taxon>
    </lineage>
</organism>
<dbReference type="NCBIfam" id="NF004130">
    <property type="entry name" value="PRK05618.1-5"/>
    <property type="match status" value="1"/>
</dbReference>
<keyword evidence="2 5" id="KW-0694">RNA-binding</keyword>
<dbReference type="InterPro" id="IPR029751">
    <property type="entry name" value="Ribosomal_L25_dom"/>
</dbReference>
<dbReference type="PANTHER" id="PTHR33284">
    <property type="entry name" value="RIBOSOMAL PROTEIN L25/GLN-TRNA SYNTHETASE, ANTI-CODON-BINDING DOMAIN-CONTAINING PROTEIN"/>
    <property type="match status" value="1"/>
</dbReference>
<sequence length="212" mass="22255">MKVIAFARTALGTGASRRQRIAGQTPGIVYGGSGVPVNISLDHNALYHALKKETFHSSILDLEIDGKVEKVLLRDFQVHAYKQLVLHADFQRVDASQKIHVKVPLHFINADVSPAVKLSSGIISHVVSELEVTCLPADLPEFLTVDLGALEIGTSVHLADLQLPKGVTAVIHGGDDNPTIAAASIPAGKVEEAADAAASAAQAAANAPAEKK</sequence>
<evidence type="ECO:0000313" key="8">
    <source>
        <dbReference type="EMBL" id="GAA4022860.1"/>
    </source>
</evidence>
<proteinExistence type="inferred from homology"/>
<dbReference type="PANTHER" id="PTHR33284:SF1">
    <property type="entry name" value="RIBOSOMAL PROTEIN L25_GLN-TRNA SYNTHETASE, ANTI-CODON-BINDING DOMAIN-CONTAINING PROTEIN"/>
    <property type="match status" value="1"/>
</dbReference>
<dbReference type="Pfam" id="PF01386">
    <property type="entry name" value="Ribosomal_L25p"/>
    <property type="match status" value="1"/>
</dbReference>
<dbReference type="NCBIfam" id="NF004612">
    <property type="entry name" value="PRK05943.1"/>
    <property type="match status" value="1"/>
</dbReference>
<dbReference type="NCBIfam" id="NF004128">
    <property type="entry name" value="PRK05618.1-2"/>
    <property type="match status" value="1"/>
</dbReference>
<dbReference type="Gene3D" id="2.40.240.10">
    <property type="entry name" value="Ribosomal Protein L25, Chain P"/>
    <property type="match status" value="1"/>
</dbReference>
<dbReference type="HAMAP" id="MF_01334">
    <property type="entry name" value="Ribosomal_bL25_CTC"/>
    <property type="match status" value="1"/>
</dbReference>
<evidence type="ECO:0000256" key="2">
    <source>
        <dbReference type="ARBA" id="ARBA00022884"/>
    </source>
</evidence>
<comment type="function">
    <text evidence="5">This is one of the proteins that binds to the 5S RNA in the ribosome where it forms part of the central protuberance.</text>
</comment>
<keyword evidence="4 5" id="KW-0687">Ribonucleoprotein</keyword>
<protein>
    <recommendedName>
        <fullName evidence="5">Large ribosomal subunit protein bL25</fullName>
    </recommendedName>
    <alternativeName>
        <fullName evidence="5">General stress protein CTC</fullName>
    </alternativeName>
</protein>
<evidence type="ECO:0000256" key="5">
    <source>
        <dbReference type="HAMAP-Rule" id="MF_01334"/>
    </source>
</evidence>
<evidence type="ECO:0000256" key="4">
    <source>
        <dbReference type="ARBA" id="ARBA00023274"/>
    </source>
</evidence>
<keyword evidence="1 5" id="KW-0699">rRNA-binding</keyword>
<comment type="subunit">
    <text evidence="5">Part of the 50S ribosomal subunit; part of the 5S rRNA/L5/L18/L25 subcomplex. Contacts the 5S rRNA. Binds to the 5S rRNA independently of L5 and L18.</text>
</comment>
<dbReference type="Pfam" id="PF14693">
    <property type="entry name" value="Ribosomal_TL5_C"/>
    <property type="match status" value="1"/>
</dbReference>
<dbReference type="InterPro" id="IPR020055">
    <property type="entry name" value="Ribosomal_bL25_short"/>
</dbReference>
<dbReference type="InterPro" id="IPR037121">
    <property type="entry name" value="Ribosomal_bL25_C"/>
</dbReference>
<evidence type="ECO:0000256" key="1">
    <source>
        <dbReference type="ARBA" id="ARBA00022730"/>
    </source>
</evidence>
<accession>A0ABP7T935</accession>
<dbReference type="InterPro" id="IPR020056">
    <property type="entry name" value="Rbsml_bL25/Gln-tRNA_synth_N"/>
</dbReference>
<dbReference type="RefSeq" id="WP_344763179.1">
    <property type="nucleotide sequence ID" value="NZ_BAAAZE010000008.1"/>
</dbReference>
<dbReference type="InterPro" id="IPR020930">
    <property type="entry name" value="Ribosomal_uL5_bac-type"/>
</dbReference>
<feature type="domain" description="Large ribosomal subunit protein bL25 beta" evidence="7">
    <location>
        <begin position="98"/>
        <end position="184"/>
    </location>
</feature>
<feature type="domain" description="Large ribosomal subunit protein bL25 L25" evidence="6">
    <location>
        <begin position="6"/>
        <end position="90"/>
    </location>
</feature>
<dbReference type="InterPro" id="IPR011035">
    <property type="entry name" value="Ribosomal_bL25/Gln-tRNA_synth"/>
</dbReference>
<evidence type="ECO:0000256" key="3">
    <source>
        <dbReference type="ARBA" id="ARBA00022980"/>
    </source>
</evidence>
<dbReference type="Gene3D" id="2.170.120.20">
    <property type="entry name" value="Ribosomal protein L25, beta domain"/>
    <property type="match status" value="1"/>
</dbReference>
<dbReference type="NCBIfam" id="TIGR00731">
    <property type="entry name" value="bL25_bact_ctc"/>
    <property type="match status" value="1"/>
</dbReference>
<keyword evidence="9" id="KW-1185">Reference proteome</keyword>
<evidence type="ECO:0000259" key="7">
    <source>
        <dbReference type="Pfam" id="PF14693"/>
    </source>
</evidence>
<reference evidence="9" key="1">
    <citation type="journal article" date="2019" name="Int. J. Syst. Evol. Microbiol.">
        <title>The Global Catalogue of Microorganisms (GCM) 10K type strain sequencing project: providing services to taxonomists for standard genome sequencing and annotation.</title>
        <authorList>
            <consortium name="The Broad Institute Genomics Platform"/>
            <consortium name="The Broad Institute Genome Sequencing Center for Infectious Disease"/>
            <person name="Wu L."/>
            <person name="Ma J."/>
        </authorList>
    </citation>
    <scope>NUCLEOTIDE SEQUENCE [LARGE SCALE GENOMIC DNA]</scope>
    <source>
        <strain evidence="9">JCM 16673</strain>
    </source>
</reference>